<evidence type="ECO:0000259" key="10">
    <source>
        <dbReference type="Pfam" id="PF00218"/>
    </source>
</evidence>
<comment type="pathway">
    <text evidence="2 9">Amino-acid biosynthesis; L-tryptophan biosynthesis; L-tryptophan from chorismate: step 4/5.</text>
</comment>
<dbReference type="UniPathway" id="UPA00035">
    <property type="reaction ID" value="UER00043"/>
</dbReference>
<dbReference type="AlphaFoldDB" id="A0A7Z7QMW2"/>
<reference evidence="11 14" key="3">
    <citation type="submission" date="2020-11" db="EMBL/GenBank/DDBJ databases">
        <authorList>
            <consortium name="Pathogen Informatics"/>
        </authorList>
    </citation>
    <scope>NUCLEOTIDE SEQUENCE [LARGE SCALE GENOMIC DNA]</scope>
    <source>
        <strain evidence="11 14">NCTC12218</strain>
    </source>
</reference>
<comment type="catalytic activity">
    <reaction evidence="1 9">
        <text>1-(2-carboxyphenylamino)-1-deoxy-D-ribulose 5-phosphate + H(+) = (1S,2R)-1-C-(indol-3-yl)glycerol 3-phosphate + CO2 + H2O</text>
        <dbReference type="Rhea" id="RHEA:23476"/>
        <dbReference type="ChEBI" id="CHEBI:15377"/>
        <dbReference type="ChEBI" id="CHEBI:15378"/>
        <dbReference type="ChEBI" id="CHEBI:16526"/>
        <dbReference type="ChEBI" id="CHEBI:58613"/>
        <dbReference type="ChEBI" id="CHEBI:58866"/>
        <dbReference type="EC" id="4.1.1.48"/>
    </reaction>
</comment>
<dbReference type="EMBL" id="UHEF01000001">
    <property type="protein sequence ID" value="SUM86925.1"/>
    <property type="molecule type" value="Genomic_DNA"/>
</dbReference>
<dbReference type="GO" id="GO:0000162">
    <property type="term" value="P:L-tryptophan biosynthetic process"/>
    <property type="evidence" value="ECO:0007669"/>
    <property type="project" value="UniProtKB-UniRule"/>
</dbReference>
<keyword evidence="15" id="KW-1185">Reference proteome</keyword>
<dbReference type="InterPro" id="IPR013785">
    <property type="entry name" value="Aldolase_TIM"/>
</dbReference>
<dbReference type="InterPro" id="IPR045186">
    <property type="entry name" value="Indole-3-glycerol_P_synth"/>
</dbReference>
<reference evidence="12 15" key="1">
    <citation type="submission" date="2018-01" db="EMBL/GenBank/DDBJ databases">
        <title>Complete genome sequence of Staphylococcus Scheliferi isolated from human.</title>
        <authorList>
            <person name="Abouelkhair M.A."/>
            <person name="Bemis D.A."/>
            <person name="Kania S.A."/>
        </authorList>
    </citation>
    <scope>NUCLEOTIDE SEQUENCE [LARGE SCALE GENOMIC DNA]</scope>
    <source>
        <strain evidence="12 15">ATCC 43808</strain>
    </source>
</reference>
<dbReference type="PROSITE" id="PS00614">
    <property type="entry name" value="IGPS"/>
    <property type="match status" value="1"/>
</dbReference>
<evidence type="ECO:0000313" key="12">
    <source>
        <dbReference type="EMBL" id="NHA33971.1"/>
    </source>
</evidence>
<keyword evidence="7 9" id="KW-0057">Aromatic amino acid biosynthesis</keyword>
<dbReference type="GO" id="GO:0004425">
    <property type="term" value="F:indole-3-glycerol-phosphate synthase activity"/>
    <property type="evidence" value="ECO:0007669"/>
    <property type="project" value="UniProtKB-UniRule"/>
</dbReference>
<evidence type="ECO:0000313" key="15">
    <source>
        <dbReference type="Proteomes" id="UP000572988"/>
    </source>
</evidence>
<proteinExistence type="inferred from homology"/>
<evidence type="ECO:0000256" key="4">
    <source>
        <dbReference type="ARBA" id="ARBA00022605"/>
    </source>
</evidence>
<dbReference type="GO" id="GO:0004640">
    <property type="term" value="F:phosphoribosylanthranilate isomerase activity"/>
    <property type="evidence" value="ECO:0007669"/>
    <property type="project" value="TreeGrafter"/>
</dbReference>
<dbReference type="Proteomes" id="UP000264146">
    <property type="component" value="Chromosome"/>
</dbReference>
<accession>A0A7Z7QMW2</accession>
<feature type="domain" description="Indole-3-glycerol phosphate synthase" evidence="10">
    <location>
        <begin position="4"/>
        <end position="252"/>
    </location>
</feature>
<evidence type="ECO:0000313" key="13">
    <source>
        <dbReference type="EMBL" id="SUM86925.1"/>
    </source>
</evidence>
<keyword evidence="8 9" id="KW-0456">Lyase</keyword>
<dbReference type="InterPro" id="IPR001468">
    <property type="entry name" value="Indole-3-GlycerolPSynthase_CS"/>
</dbReference>
<evidence type="ECO:0000256" key="2">
    <source>
        <dbReference type="ARBA" id="ARBA00004696"/>
    </source>
</evidence>
<dbReference type="Gene3D" id="3.20.20.70">
    <property type="entry name" value="Aldolase class I"/>
    <property type="match status" value="1"/>
</dbReference>
<dbReference type="CDD" id="cd00331">
    <property type="entry name" value="IGPS"/>
    <property type="match status" value="1"/>
</dbReference>
<dbReference type="Proteomes" id="UP000572988">
    <property type="component" value="Unassembled WGS sequence"/>
</dbReference>
<evidence type="ECO:0000256" key="6">
    <source>
        <dbReference type="ARBA" id="ARBA00022822"/>
    </source>
</evidence>
<dbReference type="EMBL" id="POVK01000014">
    <property type="protein sequence ID" value="NHA33971.1"/>
    <property type="molecule type" value="Genomic_DNA"/>
</dbReference>
<comment type="similarity">
    <text evidence="3 9">Belongs to the TrpC family.</text>
</comment>
<dbReference type="RefSeq" id="WP_016426144.1">
    <property type="nucleotide sequence ID" value="NZ_CABKRV010000002.1"/>
</dbReference>
<evidence type="ECO:0000313" key="14">
    <source>
        <dbReference type="Proteomes" id="UP000264146"/>
    </source>
</evidence>
<dbReference type="InterPro" id="IPR011060">
    <property type="entry name" value="RibuloseP-bd_barrel"/>
</dbReference>
<keyword evidence="4 9" id="KW-0028">Amino-acid biosynthesis</keyword>
<organism evidence="13">
    <name type="scientific">Staphylococcus schleiferi</name>
    <dbReference type="NCBI Taxonomy" id="1295"/>
    <lineage>
        <taxon>Bacteria</taxon>
        <taxon>Bacillati</taxon>
        <taxon>Bacillota</taxon>
        <taxon>Bacilli</taxon>
        <taxon>Bacillales</taxon>
        <taxon>Staphylococcaceae</taxon>
        <taxon>Staphylococcus</taxon>
    </lineage>
</organism>
<dbReference type="FunFam" id="3.20.20.70:FF:000024">
    <property type="entry name" value="Indole-3-glycerol phosphate synthase"/>
    <property type="match status" value="1"/>
</dbReference>
<dbReference type="SUPFAM" id="SSF51366">
    <property type="entry name" value="Ribulose-phoshate binding barrel"/>
    <property type="match status" value="1"/>
</dbReference>
<evidence type="ECO:0000256" key="7">
    <source>
        <dbReference type="ARBA" id="ARBA00023141"/>
    </source>
</evidence>
<dbReference type="HAMAP" id="MF_00134_B">
    <property type="entry name" value="IGPS_B"/>
    <property type="match status" value="1"/>
</dbReference>
<dbReference type="EC" id="4.1.1.48" evidence="9"/>
<evidence type="ECO:0000256" key="8">
    <source>
        <dbReference type="ARBA" id="ARBA00023239"/>
    </source>
</evidence>
<dbReference type="Pfam" id="PF00218">
    <property type="entry name" value="IGPS"/>
    <property type="match status" value="1"/>
</dbReference>
<dbReference type="EMBL" id="LR962863">
    <property type="protein sequence ID" value="CAD7358852.1"/>
    <property type="molecule type" value="Genomic_DNA"/>
</dbReference>
<keyword evidence="6 9" id="KW-0822">Tryptophan biosynthesis</keyword>
<keyword evidence="5 9" id="KW-0210">Decarboxylase</keyword>
<evidence type="ECO:0000313" key="11">
    <source>
        <dbReference type="EMBL" id="CAD7358852.1"/>
    </source>
</evidence>
<evidence type="ECO:0000256" key="1">
    <source>
        <dbReference type="ARBA" id="ARBA00001633"/>
    </source>
</evidence>
<evidence type="ECO:0000256" key="5">
    <source>
        <dbReference type="ARBA" id="ARBA00022793"/>
    </source>
</evidence>
<dbReference type="GeneID" id="93789178"/>
<dbReference type="PANTHER" id="PTHR22854">
    <property type="entry name" value="TRYPTOPHAN BIOSYNTHESIS PROTEIN"/>
    <property type="match status" value="1"/>
</dbReference>
<name>A0A7Z7QMW2_STASC</name>
<dbReference type="InterPro" id="IPR013798">
    <property type="entry name" value="Indole-3-glycerol_P_synth_dom"/>
</dbReference>
<reference evidence="13" key="2">
    <citation type="submission" date="2018-06" db="EMBL/GenBank/DDBJ databases">
        <authorList>
            <consortium name="Pathogen Informatics"/>
            <person name="Doyle S."/>
        </authorList>
    </citation>
    <scope>NUCLEOTIDE SEQUENCE [LARGE SCALE GENOMIC DNA]</scope>
    <source>
        <strain evidence="13">NCTC12218</strain>
    </source>
</reference>
<gene>
    <name evidence="13" type="primary">trpC_1</name>
    <name evidence="9" type="synonym">trpC</name>
    <name evidence="12" type="ORF">C1O36_05420</name>
    <name evidence="13" type="ORF">NCTC12218_00438</name>
</gene>
<protein>
    <recommendedName>
        <fullName evidence="9">Indole-3-glycerol phosphate synthase</fullName>
        <shortName evidence="9">IGPS</shortName>
        <ecNumber evidence="9">4.1.1.48</ecNumber>
    </recommendedName>
</protein>
<evidence type="ECO:0000256" key="9">
    <source>
        <dbReference type="HAMAP-Rule" id="MF_00134"/>
    </source>
</evidence>
<dbReference type="PANTHER" id="PTHR22854:SF2">
    <property type="entry name" value="INDOLE-3-GLYCEROL-PHOSPHATE SYNTHASE"/>
    <property type="match status" value="1"/>
</dbReference>
<sequence length="259" mass="28769">MSILDEIITYKKALLAEGYYEQKLAQIDAINVAHKPRLAQLLAEDSKIGVIAEIKSKSPTVSDIPERDLTEQLQLYTEGGASAISVLTDERYFGGSYERLIELTQQTNLPVLCKDFIVDERQIDLAHKAGASIILLIVHVLTDAQLQQLYHYATELGLEVLVEVHDREELERAHHLNPQLIGINNRDLRRFKTDVAHTSQILTRKQAGVHYISESGIKTPADVAQLISTGIAGILVGESLMKAKAPQKQIQAFKLTKGV</sequence>
<evidence type="ECO:0000256" key="3">
    <source>
        <dbReference type="ARBA" id="ARBA00008737"/>
    </source>
</evidence>
<dbReference type="NCBIfam" id="NF001371">
    <property type="entry name" value="PRK00278.1-3"/>
    <property type="match status" value="1"/>
</dbReference>